<evidence type="ECO:0000256" key="1">
    <source>
        <dbReference type="SAM" id="SignalP"/>
    </source>
</evidence>
<dbReference type="RefSeq" id="WP_162452367.1">
    <property type="nucleotide sequence ID" value="NZ_WLZY01000008.1"/>
</dbReference>
<evidence type="ECO:0000259" key="3">
    <source>
        <dbReference type="Pfam" id="PF17479"/>
    </source>
</evidence>
<accession>A0A7K3M8S0</accession>
<comment type="caution">
    <text evidence="4">The sequence shown here is derived from an EMBL/GenBank/DDBJ whole genome shotgun (WGS) entry which is preliminary data.</text>
</comment>
<keyword evidence="1" id="KW-0732">Signal</keyword>
<organism evidence="4 5">
    <name type="scientific">Phytoactinopolyspora mesophila</name>
    <dbReference type="NCBI Taxonomy" id="2650750"/>
    <lineage>
        <taxon>Bacteria</taxon>
        <taxon>Bacillati</taxon>
        <taxon>Actinomycetota</taxon>
        <taxon>Actinomycetes</taxon>
        <taxon>Jiangellales</taxon>
        <taxon>Jiangellaceae</taxon>
        <taxon>Phytoactinopolyspora</taxon>
    </lineage>
</organism>
<gene>
    <name evidence="4" type="ORF">F7O44_21610</name>
</gene>
<feature type="domain" description="DUF3048" evidence="3">
    <location>
        <begin position="221"/>
        <end position="337"/>
    </location>
</feature>
<name>A0A7K3M8S0_9ACTN</name>
<dbReference type="EMBL" id="WLZY01000008">
    <property type="protein sequence ID" value="NDL59673.1"/>
    <property type="molecule type" value="Genomic_DNA"/>
</dbReference>
<keyword evidence="5" id="KW-1185">Reference proteome</keyword>
<dbReference type="InterPro" id="IPR021416">
    <property type="entry name" value="DUF3048_N"/>
</dbReference>
<dbReference type="InterPro" id="IPR035328">
    <property type="entry name" value="DUF3048_C"/>
</dbReference>
<dbReference type="InterPro" id="IPR023158">
    <property type="entry name" value="YerB-like_sf"/>
</dbReference>
<dbReference type="AlphaFoldDB" id="A0A7K3M8S0"/>
<dbReference type="Pfam" id="PF17479">
    <property type="entry name" value="DUF3048_C"/>
    <property type="match status" value="1"/>
</dbReference>
<protein>
    <submittedName>
        <fullName evidence="4">DUF3048 domain-containing protein</fullName>
    </submittedName>
</protein>
<feature type="signal peptide" evidence="1">
    <location>
        <begin position="1"/>
        <end position="22"/>
    </location>
</feature>
<dbReference type="Proteomes" id="UP000460435">
    <property type="component" value="Unassembled WGS sequence"/>
</dbReference>
<dbReference type="SUPFAM" id="SSF159774">
    <property type="entry name" value="YerB-like"/>
    <property type="match status" value="1"/>
</dbReference>
<evidence type="ECO:0000313" key="5">
    <source>
        <dbReference type="Proteomes" id="UP000460435"/>
    </source>
</evidence>
<dbReference type="Gene3D" id="3.50.90.10">
    <property type="entry name" value="YerB-like"/>
    <property type="match status" value="1"/>
</dbReference>
<feature type="domain" description="DUF3048" evidence="2">
    <location>
        <begin position="51"/>
        <end position="191"/>
    </location>
</feature>
<sequence length="349" mass="36116">MKRSQRTLAATTAATAALAAFALLIGLALRTDDPNSPGDPQVAVPGSVAPLTGLPVDNPAVLERPAVAIKVSDVRQAHPQVGVAHADIVFAQPIGEAYTRLAVVFHSDLPESVGPVRSVRPADAALLGPLSPVFANTMGAGWVVEYTDSVADWDNLGTSRMSGTGAYVLDPARPRPDHVFARPAILLDASDRAEPPAPYFAYAGGAEPTSAEQAAGPGTSIEVQYGSAWVVGWTYDAASGRYSRTQPWGPHVMAGGTQISATNVVVIQVESVVDKLVDGHGAAVPVLQLVGGSGPFTAFTGGFSVTGTWTKDGANDPFEFRTDSATELALSPGNTWVELPALSVTVTAR</sequence>
<evidence type="ECO:0000313" key="4">
    <source>
        <dbReference type="EMBL" id="NDL59673.1"/>
    </source>
</evidence>
<feature type="chain" id="PRO_5038842817" evidence="1">
    <location>
        <begin position="23"/>
        <end position="349"/>
    </location>
</feature>
<reference evidence="4 5" key="1">
    <citation type="submission" date="2019-11" db="EMBL/GenBank/DDBJ databases">
        <authorList>
            <person name="Li X.-J."/>
            <person name="Feng X.-M."/>
        </authorList>
    </citation>
    <scope>NUCLEOTIDE SEQUENCE [LARGE SCALE GENOMIC DNA]</scope>
    <source>
        <strain evidence="4 5">XMNu-373</strain>
    </source>
</reference>
<proteinExistence type="predicted"/>
<evidence type="ECO:0000259" key="2">
    <source>
        <dbReference type="Pfam" id="PF11258"/>
    </source>
</evidence>
<dbReference type="Pfam" id="PF11258">
    <property type="entry name" value="DUF3048"/>
    <property type="match status" value="1"/>
</dbReference>